<dbReference type="InterPro" id="IPR030564">
    <property type="entry name" value="Myotubularin"/>
</dbReference>
<dbReference type="InterPro" id="IPR016130">
    <property type="entry name" value="Tyr_Pase_AS"/>
</dbReference>
<dbReference type="PANTHER" id="PTHR10807:SF128">
    <property type="entry name" value="PHOSPHATIDYLINOSITOL-3,5-BISPHOSPHATE 3-PHOSPHATASE"/>
    <property type="match status" value="1"/>
</dbReference>
<dbReference type="SMART" id="SM00404">
    <property type="entry name" value="PTPc_motif"/>
    <property type="match status" value="1"/>
</dbReference>
<comment type="subcellular location">
    <subcellularLocation>
        <location evidence="1">Endomembrane system</location>
        <topology evidence="1">Peripheral membrane protein</topology>
    </subcellularLocation>
</comment>
<dbReference type="InterPro" id="IPR003595">
    <property type="entry name" value="Tyr_Pase_cat"/>
</dbReference>
<evidence type="ECO:0000256" key="6">
    <source>
        <dbReference type="PIRSR" id="PIRSR630564-2"/>
    </source>
</evidence>
<dbReference type="Pfam" id="PF02893">
    <property type="entry name" value="GRAM"/>
    <property type="match status" value="1"/>
</dbReference>
<dbReference type="GO" id="GO:0046856">
    <property type="term" value="P:phosphatidylinositol dephosphorylation"/>
    <property type="evidence" value="ECO:0007669"/>
    <property type="project" value="TreeGrafter"/>
</dbReference>
<accession>A0A915JYV0</accession>
<keyword evidence="8" id="KW-1185">Reference proteome</keyword>
<sequence>MMNVQKTQIGYLVPHFGKIVGTFVVTNYRLYFKGKDKDCILDVPLGVISRVEKVGHLTISRGEDSYGFEIICKDVRTLKFSSKQENHSRRPLFESLQMYAFPLSNRLRLFAFENEEKYPIDGWSVYDPVRELKRFCLPNDTWRISRINVRYEFADTYPSVLCVPSQATDEDLIKVGNFRNRCRIPVLSWFHPDSQASLTRSSQPSVGVTARRSSEDEKYLQMIIEANAQSPKLYIMDARPELNAKVNKAKGGGFESEEAYPNTELLFLDIQNIHVMRESYRKLKDLCFPKIDDSSWLSGLDETHWLEHIRLILNGAARIVDKIENHKTSVLVHCSDGWDRTAQLTSLSMLMLDPYYRTLKGFEVLVEKEWCSFGHKFSQRVGHGEDKHADSERSPVFVQFIEAVWQLSQQFPNAFEFNANFLLTILEHLFSCRFGTFLYNSEMQRNKEQVREKTPSLWSFINCNAEYYLNPLYNRFTANHVLIPCCSIRRIKFWKEYYLRWNPAENSFQQAEEFAQACRDALRIERNLCNELQRLRAELPRRAETEQLQQIVPVAEAPIVVNTNAESGQNVSHRKKI</sequence>
<dbReference type="GO" id="GO:0004438">
    <property type="term" value="F:phosphatidylinositol-3-phosphate phosphatase activity"/>
    <property type="evidence" value="ECO:0007669"/>
    <property type="project" value="TreeGrafter"/>
</dbReference>
<dbReference type="PANTHER" id="PTHR10807">
    <property type="entry name" value="MYOTUBULARIN-RELATED"/>
    <property type="match status" value="1"/>
</dbReference>
<reference evidence="9" key="1">
    <citation type="submission" date="2022-11" db="UniProtKB">
        <authorList>
            <consortium name="WormBaseParasite"/>
        </authorList>
    </citation>
    <scope>IDENTIFICATION</scope>
</reference>
<evidence type="ECO:0000313" key="9">
    <source>
        <dbReference type="WBParaSite" id="nRc.2.0.1.t31249-RA"/>
    </source>
</evidence>
<dbReference type="SUPFAM" id="SSF50729">
    <property type="entry name" value="PH domain-like"/>
    <property type="match status" value="1"/>
</dbReference>
<keyword evidence="4" id="KW-0443">Lipid metabolism</keyword>
<evidence type="ECO:0000256" key="4">
    <source>
        <dbReference type="ARBA" id="ARBA00023098"/>
    </source>
</evidence>
<dbReference type="Gene3D" id="2.30.29.30">
    <property type="entry name" value="Pleckstrin-homology domain (PH domain)/Phosphotyrosine-binding domain (PTB)"/>
    <property type="match status" value="1"/>
</dbReference>
<dbReference type="EC" id="3.1.3.95" evidence="3"/>
<dbReference type="CDD" id="cd13223">
    <property type="entry name" value="PH-GRAM_MTM-like"/>
    <property type="match status" value="1"/>
</dbReference>
<evidence type="ECO:0000313" key="8">
    <source>
        <dbReference type="Proteomes" id="UP000887565"/>
    </source>
</evidence>
<evidence type="ECO:0000256" key="2">
    <source>
        <dbReference type="ARBA" id="ARBA00007471"/>
    </source>
</evidence>
<proteinExistence type="inferred from homology"/>
<dbReference type="InterPro" id="IPR011993">
    <property type="entry name" value="PH-like_dom_sf"/>
</dbReference>
<name>A0A915JYV0_ROMCU</name>
<dbReference type="AlphaFoldDB" id="A0A915JYV0"/>
<dbReference type="GO" id="GO:0052629">
    <property type="term" value="F:phosphatidylinositol-3,5-bisphosphate 3-phosphatase activity"/>
    <property type="evidence" value="ECO:0007669"/>
    <property type="project" value="UniProtKB-EC"/>
</dbReference>
<feature type="domain" description="Myotubularin phosphatase" evidence="7">
    <location>
        <begin position="122"/>
        <end position="498"/>
    </location>
</feature>
<dbReference type="InterPro" id="IPR004182">
    <property type="entry name" value="GRAM"/>
</dbReference>
<dbReference type="Pfam" id="PF06602">
    <property type="entry name" value="Myotub-related"/>
    <property type="match status" value="1"/>
</dbReference>
<dbReference type="InterPro" id="IPR029021">
    <property type="entry name" value="Prot-tyrosine_phosphatase-like"/>
</dbReference>
<dbReference type="GO" id="GO:0012505">
    <property type="term" value="C:endomembrane system"/>
    <property type="evidence" value="ECO:0007669"/>
    <property type="project" value="UniProtKB-SubCell"/>
</dbReference>
<feature type="active site" description="Phosphocysteine intermediate" evidence="5">
    <location>
        <position position="334"/>
    </location>
</feature>
<dbReference type="SUPFAM" id="SSF52799">
    <property type="entry name" value="(Phosphotyrosine protein) phosphatases II"/>
    <property type="match status" value="1"/>
</dbReference>
<dbReference type="InterPro" id="IPR010569">
    <property type="entry name" value="Myotubularin-like_Pase_dom"/>
</dbReference>
<dbReference type="WBParaSite" id="nRc.2.0.1.t31249-RA">
    <property type="protein sequence ID" value="nRc.2.0.1.t31249-RA"/>
    <property type="gene ID" value="nRc.2.0.1.g31249"/>
</dbReference>
<evidence type="ECO:0000256" key="3">
    <source>
        <dbReference type="ARBA" id="ARBA00012903"/>
    </source>
</evidence>
<dbReference type="Proteomes" id="UP000887565">
    <property type="component" value="Unplaced"/>
</dbReference>
<dbReference type="GO" id="GO:0016020">
    <property type="term" value="C:membrane"/>
    <property type="evidence" value="ECO:0007669"/>
    <property type="project" value="TreeGrafter"/>
</dbReference>
<protein>
    <recommendedName>
        <fullName evidence="3">phosphatidylinositol-3,5-bisphosphate 3-phosphatase</fullName>
        <ecNumber evidence="3">3.1.3.95</ecNumber>
    </recommendedName>
</protein>
<dbReference type="PROSITE" id="PS51339">
    <property type="entry name" value="PPASE_MYOTUBULARIN"/>
    <property type="match status" value="1"/>
</dbReference>
<evidence type="ECO:0000256" key="1">
    <source>
        <dbReference type="ARBA" id="ARBA00004184"/>
    </source>
</evidence>
<feature type="binding site" evidence="6">
    <location>
        <begin position="247"/>
        <end position="250"/>
    </location>
    <ligand>
        <name>substrate</name>
    </ligand>
</feature>
<evidence type="ECO:0000259" key="7">
    <source>
        <dbReference type="PROSITE" id="PS51339"/>
    </source>
</evidence>
<feature type="binding site" evidence="6">
    <location>
        <begin position="334"/>
        <end position="340"/>
    </location>
    <ligand>
        <name>substrate</name>
    </ligand>
</feature>
<organism evidence="8 9">
    <name type="scientific">Romanomermis culicivorax</name>
    <name type="common">Nematode worm</name>
    <dbReference type="NCBI Taxonomy" id="13658"/>
    <lineage>
        <taxon>Eukaryota</taxon>
        <taxon>Metazoa</taxon>
        <taxon>Ecdysozoa</taxon>
        <taxon>Nematoda</taxon>
        <taxon>Enoplea</taxon>
        <taxon>Dorylaimia</taxon>
        <taxon>Mermithida</taxon>
        <taxon>Mermithoidea</taxon>
        <taxon>Mermithidae</taxon>
        <taxon>Romanomermis</taxon>
    </lineage>
</organism>
<evidence type="ECO:0000256" key="5">
    <source>
        <dbReference type="PIRSR" id="PIRSR630564-1"/>
    </source>
</evidence>
<feature type="binding site" evidence="6">
    <location>
        <begin position="272"/>
        <end position="273"/>
    </location>
    <ligand>
        <name>substrate</name>
    </ligand>
</feature>
<dbReference type="GO" id="GO:0005737">
    <property type="term" value="C:cytoplasm"/>
    <property type="evidence" value="ECO:0007669"/>
    <property type="project" value="TreeGrafter"/>
</dbReference>
<comment type="similarity">
    <text evidence="2">Belongs to the protein-tyrosine phosphatase family. Non-receptor class myotubularin subfamily.</text>
</comment>
<dbReference type="PROSITE" id="PS00383">
    <property type="entry name" value="TYR_PHOSPHATASE_1"/>
    <property type="match status" value="1"/>
</dbReference>
<dbReference type="OMA" id="WRATKIN"/>